<organism evidence="1 2">
    <name type="scientific">Paramecium primaurelia</name>
    <dbReference type="NCBI Taxonomy" id="5886"/>
    <lineage>
        <taxon>Eukaryota</taxon>
        <taxon>Sar</taxon>
        <taxon>Alveolata</taxon>
        <taxon>Ciliophora</taxon>
        <taxon>Intramacronucleata</taxon>
        <taxon>Oligohymenophorea</taxon>
        <taxon>Peniculida</taxon>
        <taxon>Parameciidae</taxon>
        <taxon>Paramecium</taxon>
    </lineage>
</organism>
<dbReference type="EMBL" id="CAJJDM010000086">
    <property type="protein sequence ID" value="CAD8089156.1"/>
    <property type="molecule type" value="Genomic_DNA"/>
</dbReference>
<evidence type="ECO:0000313" key="1">
    <source>
        <dbReference type="EMBL" id="CAD8089156.1"/>
    </source>
</evidence>
<name>A0A8S1NFQ2_PARPR</name>
<proteinExistence type="predicted"/>
<accession>A0A8S1NFQ2</accession>
<dbReference type="Proteomes" id="UP000688137">
    <property type="component" value="Unassembled WGS sequence"/>
</dbReference>
<dbReference type="AlphaFoldDB" id="A0A8S1NFQ2"/>
<gene>
    <name evidence="1" type="ORF">PPRIM_AZ9-3.1.T0830020</name>
</gene>
<sequence length="139" mass="17011">MRLKIWDGYLNSRKINQIQNKEEQTHFGIRIPVGRENQFQIEKYFMKTQQSLPPFSILLTLEGFRLNVIQYRDTYELKIINKDFSHIFNKNNLICQFQVIKQEWLSRMTKMNQKQLFYATFRQQSCFKQQLSKKSRVEY</sequence>
<evidence type="ECO:0000313" key="2">
    <source>
        <dbReference type="Proteomes" id="UP000688137"/>
    </source>
</evidence>
<protein>
    <submittedName>
        <fullName evidence="1">Uncharacterized protein</fullName>
    </submittedName>
</protein>
<reference evidence="1" key="1">
    <citation type="submission" date="2021-01" db="EMBL/GenBank/DDBJ databases">
        <authorList>
            <consortium name="Genoscope - CEA"/>
            <person name="William W."/>
        </authorList>
    </citation>
    <scope>NUCLEOTIDE SEQUENCE</scope>
</reference>
<keyword evidence="2" id="KW-1185">Reference proteome</keyword>
<comment type="caution">
    <text evidence="1">The sequence shown here is derived from an EMBL/GenBank/DDBJ whole genome shotgun (WGS) entry which is preliminary data.</text>
</comment>